<organism evidence="2 3">
    <name type="scientific">Pinibacter soli</name>
    <dbReference type="NCBI Taxonomy" id="3044211"/>
    <lineage>
        <taxon>Bacteria</taxon>
        <taxon>Pseudomonadati</taxon>
        <taxon>Bacteroidota</taxon>
        <taxon>Chitinophagia</taxon>
        <taxon>Chitinophagales</taxon>
        <taxon>Chitinophagaceae</taxon>
        <taxon>Pinibacter</taxon>
    </lineage>
</organism>
<feature type="compositionally biased region" description="Basic and acidic residues" evidence="1">
    <location>
        <begin position="377"/>
        <end position="392"/>
    </location>
</feature>
<dbReference type="Proteomes" id="UP001226434">
    <property type="component" value="Unassembled WGS sequence"/>
</dbReference>
<proteinExistence type="predicted"/>
<dbReference type="EMBL" id="JASBRG010000003">
    <property type="protein sequence ID" value="MDI3319139.1"/>
    <property type="molecule type" value="Genomic_DNA"/>
</dbReference>
<evidence type="ECO:0008006" key="4">
    <source>
        <dbReference type="Google" id="ProtNLM"/>
    </source>
</evidence>
<name>A0ABT6RB57_9BACT</name>
<reference evidence="2 3" key="1">
    <citation type="submission" date="2023-05" db="EMBL/GenBank/DDBJ databases">
        <title>Genome sequence of Pinibacter sp. MAH-24.</title>
        <authorList>
            <person name="Huq M.A."/>
        </authorList>
    </citation>
    <scope>NUCLEOTIDE SEQUENCE [LARGE SCALE GENOMIC DNA]</scope>
    <source>
        <strain evidence="2 3">MAH-24</strain>
    </source>
</reference>
<dbReference type="RefSeq" id="WP_282333254.1">
    <property type="nucleotide sequence ID" value="NZ_JASBRG010000003.1"/>
</dbReference>
<evidence type="ECO:0000256" key="1">
    <source>
        <dbReference type="SAM" id="MobiDB-lite"/>
    </source>
</evidence>
<feature type="region of interest" description="Disordered" evidence="1">
    <location>
        <begin position="368"/>
        <end position="392"/>
    </location>
</feature>
<comment type="caution">
    <text evidence="2">The sequence shown here is derived from an EMBL/GenBank/DDBJ whole genome shotgun (WGS) entry which is preliminary data.</text>
</comment>
<accession>A0ABT6RB57</accession>
<dbReference type="InterPro" id="IPR009279">
    <property type="entry name" value="Portal_Mu"/>
</dbReference>
<protein>
    <recommendedName>
        <fullName evidence="4">Phage portal protein</fullName>
    </recommendedName>
</protein>
<evidence type="ECO:0000313" key="2">
    <source>
        <dbReference type="EMBL" id="MDI3319139.1"/>
    </source>
</evidence>
<sequence>MRSVKILGYTINLSKGAGKPEAISNTGRKKASSVIRKQNKREVSFQIADIRTALVMAENPQNPDRSKLHQIYRYILRDARLKSQIRDAIMKVQCEPFMLYAHDSDKADETLSTRYRKKWLNDSIKYAVESEMHGYGVVEYDQIDAKAADIGVVNRLDHEYVSIEKQCILIDASVNGSYLSYADIATDIDLVEFCDSRNDYGILLECAYNVIWKYYSRTDWSRTSEKWGNPLLKVLVDTNSDTELDDYEARASNFGSDGYIIGQKGDDIGMLERSGQRMHDIFYDNIKLCNEEFTLLVNGQVATSSQKSFVGSAEVQERNFEDLTLSRLQRVADMVNLKLFPYLRLKGFTDLENVRFDYPALIQERKKKLSRSFENQPAKDAKDTDKEPTDEQ</sequence>
<gene>
    <name evidence="2" type="ORF">QJ048_05110</name>
</gene>
<dbReference type="Pfam" id="PF06074">
    <property type="entry name" value="Portal_Mu"/>
    <property type="match status" value="1"/>
</dbReference>
<evidence type="ECO:0000313" key="3">
    <source>
        <dbReference type="Proteomes" id="UP001226434"/>
    </source>
</evidence>
<keyword evidence="3" id="KW-1185">Reference proteome</keyword>